<dbReference type="InterPro" id="IPR042171">
    <property type="entry name" value="Acyl-CoA_hotdog"/>
</dbReference>
<dbReference type="InterPro" id="IPR003703">
    <property type="entry name" value="Acyl_CoA_thio"/>
</dbReference>
<dbReference type="EMBL" id="GG692396">
    <property type="protein sequence ID" value="EER34652.1"/>
    <property type="molecule type" value="Genomic_DNA"/>
</dbReference>
<dbReference type="CDD" id="cd03445">
    <property type="entry name" value="Thioesterase_II_repeat2"/>
    <property type="match status" value="1"/>
</dbReference>
<comment type="similarity">
    <text evidence="1">Belongs to the C/M/P thioester hydrolase family.</text>
</comment>
<organism evidence="5 6">
    <name type="scientific">Candida tropicalis (strain ATCC MYA-3404 / T1)</name>
    <name type="common">Yeast</name>
    <dbReference type="NCBI Taxonomy" id="294747"/>
    <lineage>
        <taxon>Eukaryota</taxon>
        <taxon>Fungi</taxon>
        <taxon>Dikarya</taxon>
        <taxon>Ascomycota</taxon>
        <taxon>Saccharomycotina</taxon>
        <taxon>Pichiomycetes</taxon>
        <taxon>Debaryomycetaceae</taxon>
        <taxon>Candida/Lodderomyces clade</taxon>
        <taxon>Candida</taxon>
    </lineage>
</organism>
<dbReference type="KEGG" id="ctp:CTRG_01513"/>
<evidence type="ECO:0000259" key="3">
    <source>
        <dbReference type="Pfam" id="PF02551"/>
    </source>
</evidence>
<dbReference type="GO" id="GO:0047617">
    <property type="term" value="F:fatty acyl-CoA hydrolase activity"/>
    <property type="evidence" value="ECO:0007669"/>
    <property type="project" value="InterPro"/>
</dbReference>
<evidence type="ECO:0000259" key="4">
    <source>
        <dbReference type="Pfam" id="PF13622"/>
    </source>
</evidence>
<dbReference type="PANTHER" id="PTHR11066:SF34">
    <property type="entry name" value="ACYL-COENZYME A THIOESTERASE 8"/>
    <property type="match status" value="1"/>
</dbReference>
<dbReference type="GeneID" id="8300727"/>
<dbReference type="GO" id="GO:0005782">
    <property type="term" value="C:peroxisomal matrix"/>
    <property type="evidence" value="ECO:0007669"/>
    <property type="project" value="TreeGrafter"/>
</dbReference>
<sequence length="297" mass="34107">MTSVSNISSLRTVDISTVFGVKQIDNNRYRGVNPLQKQGRQFRGVYGGNLVAQSVIVAIRSVPEGFQPNSVHAYFVRAVSDETPIEWEVDETSTGRTFANRMIRGLQNKKVVFTSNISLTRKNSNAEVIKKTGKPSLQFQRKVEPYYQKLSRDVSECKTIIMNPHTHIAVRSFPEICSRDVFSFLIRYGDENERIVGMTRDYQYAALAAVTDWFRLRYYFENMGVEVESSFDVSLDHSIYFHDSGFDATKYLIYSLKVTRLSHDRVLFYGQVYTQNGVHVASVSQERLFVIKNKPKF</sequence>
<dbReference type="VEuPathDB" id="FungiDB:CTRG_01513"/>
<dbReference type="OrthoDB" id="68328at2759"/>
<dbReference type="Pfam" id="PF13622">
    <property type="entry name" value="4HBT_3"/>
    <property type="match status" value="1"/>
</dbReference>
<evidence type="ECO:0008006" key="7">
    <source>
        <dbReference type="Google" id="ProtNLM"/>
    </source>
</evidence>
<proteinExistence type="inferred from homology"/>
<dbReference type="Proteomes" id="UP000002037">
    <property type="component" value="Unassembled WGS sequence"/>
</dbReference>
<reference evidence="5 6" key="1">
    <citation type="journal article" date="2009" name="Nature">
        <title>Evolution of pathogenicity and sexual reproduction in eight Candida genomes.</title>
        <authorList>
            <person name="Butler G."/>
            <person name="Rasmussen M.D."/>
            <person name="Lin M.F."/>
            <person name="Santos M.A."/>
            <person name="Sakthikumar S."/>
            <person name="Munro C.A."/>
            <person name="Rheinbay E."/>
            <person name="Grabherr M."/>
            <person name="Forche A."/>
            <person name="Reedy J.L."/>
            <person name="Agrafioti I."/>
            <person name="Arnaud M.B."/>
            <person name="Bates S."/>
            <person name="Brown A.J."/>
            <person name="Brunke S."/>
            <person name="Costanzo M.C."/>
            <person name="Fitzpatrick D.A."/>
            <person name="de Groot P.W."/>
            <person name="Harris D."/>
            <person name="Hoyer L.L."/>
            <person name="Hube B."/>
            <person name="Klis F.M."/>
            <person name="Kodira C."/>
            <person name="Lennard N."/>
            <person name="Logue M.E."/>
            <person name="Martin R."/>
            <person name="Neiman A.M."/>
            <person name="Nikolaou E."/>
            <person name="Quail M.A."/>
            <person name="Quinn J."/>
            <person name="Santos M.C."/>
            <person name="Schmitzberger F.F."/>
            <person name="Sherlock G."/>
            <person name="Shah P."/>
            <person name="Silverstein K.A."/>
            <person name="Skrzypek M.S."/>
            <person name="Soll D."/>
            <person name="Staggs R."/>
            <person name="Stansfield I."/>
            <person name="Stumpf M.P."/>
            <person name="Sudbery P.E."/>
            <person name="Srikantha T."/>
            <person name="Zeng Q."/>
            <person name="Berman J."/>
            <person name="Berriman M."/>
            <person name="Heitman J."/>
            <person name="Gow N.A."/>
            <person name="Lorenz M.C."/>
            <person name="Birren B.W."/>
            <person name="Kellis M."/>
            <person name="Cuomo C.A."/>
        </authorList>
    </citation>
    <scope>NUCLEOTIDE SEQUENCE [LARGE SCALE GENOMIC DNA]</scope>
    <source>
        <strain evidence="6">ATCC MYA-3404 / T1</strain>
    </source>
</reference>
<evidence type="ECO:0000256" key="1">
    <source>
        <dbReference type="ARBA" id="ARBA00006538"/>
    </source>
</evidence>
<dbReference type="Gene3D" id="2.40.160.210">
    <property type="entry name" value="Acyl-CoA thioesterase, double hotdog domain"/>
    <property type="match status" value="1"/>
</dbReference>
<evidence type="ECO:0000313" key="6">
    <source>
        <dbReference type="Proteomes" id="UP000002037"/>
    </source>
</evidence>
<dbReference type="Pfam" id="PF02551">
    <property type="entry name" value="Acyl_CoA_thio"/>
    <property type="match status" value="1"/>
</dbReference>
<evidence type="ECO:0000256" key="2">
    <source>
        <dbReference type="ARBA" id="ARBA00022801"/>
    </source>
</evidence>
<dbReference type="AlphaFoldDB" id="C5M6N2"/>
<protein>
    <recommendedName>
        <fullName evidence="7">Acyl-CoA thioesterase II</fullName>
    </recommendedName>
</protein>
<dbReference type="InterPro" id="IPR025652">
    <property type="entry name" value="TesB_C"/>
</dbReference>
<dbReference type="eggNOG" id="KOG3016">
    <property type="taxonomic scope" value="Eukaryota"/>
</dbReference>
<dbReference type="CDD" id="cd03444">
    <property type="entry name" value="Thioesterase_II_repeat1"/>
    <property type="match status" value="1"/>
</dbReference>
<dbReference type="PANTHER" id="PTHR11066">
    <property type="entry name" value="ACYL-COA THIOESTERASE"/>
    <property type="match status" value="1"/>
</dbReference>
<dbReference type="HOGENOM" id="CLU_032690_2_1_1"/>
<dbReference type="SUPFAM" id="SSF54637">
    <property type="entry name" value="Thioesterase/thiol ester dehydrase-isomerase"/>
    <property type="match status" value="2"/>
</dbReference>
<dbReference type="InterPro" id="IPR029069">
    <property type="entry name" value="HotDog_dom_sf"/>
</dbReference>
<dbReference type="InterPro" id="IPR049449">
    <property type="entry name" value="TesB_ACOT8-like_N"/>
</dbReference>
<feature type="domain" description="Acyl-CoA thioesterase 2 C-terminal" evidence="3">
    <location>
        <begin position="201"/>
        <end position="287"/>
    </location>
</feature>
<name>C5M6N2_CANTT</name>
<keyword evidence="6" id="KW-1185">Reference proteome</keyword>
<accession>C5M6N2</accession>
<dbReference type="RefSeq" id="XP_002547207.1">
    <property type="nucleotide sequence ID" value="XM_002547161.1"/>
</dbReference>
<gene>
    <name evidence="5" type="ORF">CTRG_01513</name>
</gene>
<feature type="domain" description="Acyl-CoA thioesterase-like N-terminal HotDog" evidence="4">
    <location>
        <begin position="44"/>
        <end position="118"/>
    </location>
</feature>
<evidence type="ECO:0000313" key="5">
    <source>
        <dbReference type="EMBL" id="EER34652.1"/>
    </source>
</evidence>
<dbReference type="STRING" id="294747.C5M6N2"/>
<keyword evidence="2" id="KW-0378">Hydrolase</keyword>
<dbReference type="GO" id="GO:0009062">
    <property type="term" value="P:fatty acid catabolic process"/>
    <property type="evidence" value="ECO:0007669"/>
    <property type="project" value="TreeGrafter"/>
</dbReference>
<dbReference type="GO" id="GO:0006637">
    <property type="term" value="P:acyl-CoA metabolic process"/>
    <property type="evidence" value="ECO:0007669"/>
    <property type="project" value="InterPro"/>
</dbReference>